<dbReference type="PANTHER" id="PTHR43791">
    <property type="entry name" value="PERMEASE-RELATED"/>
    <property type="match status" value="1"/>
</dbReference>
<dbReference type="SUPFAM" id="SSF103473">
    <property type="entry name" value="MFS general substrate transporter"/>
    <property type="match status" value="1"/>
</dbReference>
<evidence type="ECO:0000313" key="9">
    <source>
        <dbReference type="Proteomes" id="UP000186308"/>
    </source>
</evidence>
<proteinExistence type="predicted"/>
<sequence>MSATSMAGPIGNSRWFRLIPIAMIVYIISFMDRTNIAYAFAGIGHDFHTTKAQEGTAGGIFFVGYVLLQIPGGWLAERWSAKKFVAIMICFWGLMALACGFAENFTQLIIARFFLGVAEGGIWPATLVLLSHWFPVQERARAYGFWIANLAISSIITQPLSGFIISMSDWRTLFFVEGALPFIIALPLWLIFIKDRPEDASWCLPPERDYINRSIAQDRANEPVPGPFSSIFKSATVWRLVAVYFLVQIGFYGLNMWMPTLLKTLTHAGFGAVGLIAMLPYVVAAVMLFANGWWADRDRRYSWHVFLPMMLASISLILSVTIGSSMIVLSIVFLCLAMGGALSYDGPFWAAASRTLPVALVGGAMGLINALGNLGGYLGPFLGGYLQDVTGNFYATAILFALSLFAAGLLMLTINVRDVAPSVRMPMGKPAE</sequence>
<feature type="transmembrane region" description="Helical" evidence="6">
    <location>
        <begin position="356"/>
        <end position="378"/>
    </location>
</feature>
<evidence type="ECO:0000256" key="6">
    <source>
        <dbReference type="SAM" id="Phobius"/>
    </source>
</evidence>
<keyword evidence="4 6" id="KW-1133">Transmembrane helix</keyword>
<reference evidence="8 9" key="1">
    <citation type="submission" date="2017-01" db="EMBL/GenBank/DDBJ databases">
        <authorList>
            <person name="Varghese N."/>
            <person name="Submissions S."/>
        </authorList>
    </citation>
    <scope>NUCLEOTIDE SEQUENCE [LARGE SCALE GENOMIC DNA]</scope>
    <source>
        <strain evidence="8 9">ATCC 35905</strain>
    </source>
</reference>
<evidence type="ECO:0000256" key="4">
    <source>
        <dbReference type="ARBA" id="ARBA00022989"/>
    </source>
</evidence>
<dbReference type="CDD" id="cd17319">
    <property type="entry name" value="MFS_ExuT_GudP_like"/>
    <property type="match status" value="1"/>
</dbReference>
<dbReference type="InterPro" id="IPR020846">
    <property type="entry name" value="MFS_dom"/>
</dbReference>
<organism evidence="8 9">
    <name type="scientific">Acidiphilium rubrum</name>
    <dbReference type="NCBI Taxonomy" id="526"/>
    <lineage>
        <taxon>Bacteria</taxon>
        <taxon>Pseudomonadati</taxon>
        <taxon>Pseudomonadota</taxon>
        <taxon>Alphaproteobacteria</taxon>
        <taxon>Acetobacterales</taxon>
        <taxon>Acidocellaceae</taxon>
        <taxon>Acidiphilium</taxon>
    </lineage>
</organism>
<dbReference type="RefSeq" id="WP_029312965.1">
    <property type="nucleotide sequence ID" value="NZ_FTNE01000027.1"/>
</dbReference>
<feature type="transmembrane region" description="Helical" evidence="6">
    <location>
        <begin position="270"/>
        <end position="289"/>
    </location>
</feature>
<feature type="transmembrane region" description="Helical" evidence="6">
    <location>
        <begin position="393"/>
        <end position="416"/>
    </location>
</feature>
<dbReference type="Pfam" id="PF07690">
    <property type="entry name" value="MFS_1"/>
    <property type="match status" value="1"/>
</dbReference>
<dbReference type="InterPro" id="IPR011701">
    <property type="entry name" value="MFS"/>
</dbReference>
<feature type="transmembrane region" description="Helical" evidence="6">
    <location>
        <begin position="173"/>
        <end position="192"/>
    </location>
</feature>
<dbReference type="AlphaFoldDB" id="A0A8G2CN63"/>
<accession>A0A8G2CN63</accession>
<name>A0A8G2CN63_ACIRU</name>
<feature type="transmembrane region" description="Helical" evidence="6">
    <location>
        <begin position="142"/>
        <end position="167"/>
    </location>
</feature>
<feature type="domain" description="Major facilitator superfamily (MFS) profile" evidence="7">
    <location>
        <begin position="18"/>
        <end position="424"/>
    </location>
</feature>
<dbReference type="PANTHER" id="PTHR43791:SF100">
    <property type="entry name" value="SUGAR TRANSPORTER"/>
    <property type="match status" value="1"/>
</dbReference>
<dbReference type="Proteomes" id="UP000186308">
    <property type="component" value="Unassembled WGS sequence"/>
</dbReference>
<feature type="transmembrane region" description="Helical" evidence="6">
    <location>
        <begin position="55"/>
        <end position="75"/>
    </location>
</feature>
<dbReference type="GO" id="GO:0005886">
    <property type="term" value="C:plasma membrane"/>
    <property type="evidence" value="ECO:0007669"/>
    <property type="project" value="TreeGrafter"/>
</dbReference>
<dbReference type="OrthoDB" id="9773957at2"/>
<feature type="transmembrane region" description="Helical" evidence="6">
    <location>
        <begin position="301"/>
        <end position="320"/>
    </location>
</feature>
<protein>
    <submittedName>
        <fullName evidence="8">Sugar phosphate permease</fullName>
    </submittedName>
</protein>
<dbReference type="EMBL" id="FTNE01000027">
    <property type="protein sequence ID" value="SIR37877.1"/>
    <property type="molecule type" value="Genomic_DNA"/>
</dbReference>
<comment type="subcellular location">
    <subcellularLocation>
        <location evidence="1">Membrane</location>
        <topology evidence="1">Multi-pass membrane protein</topology>
    </subcellularLocation>
</comment>
<dbReference type="PROSITE" id="PS50850">
    <property type="entry name" value="MFS"/>
    <property type="match status" value="1"/>
</dbReference>
<evidence type="ECO:0000256" key="1">
    <source>
        <dbReference type="ARBA" id="ARBA00004141"/>
    </source>
</evidence>
<evidence type="ECO:0000259" key="7">
    <source>
        <dbReference type="PROSITE" id="PS50850"/>
    </source>
</evidence>
<keyword evidence="9" id="KW-1185">Reference proteome</keyword>
<dbReference type="GO" id="GO:0022857">
    <property type="term" value="F:transmembrane transporter activity"/>
    <property type="evidence" value="ECO:0007669"/>
    <property type="project" value="InterPro"/>
</dbReference>
<gene>
    <name evidence="8" type="ORF">SAMN05421828_12729</name>
</gene>
<feature type="transmembrane region" description="Helical" evidence="6">
    <location>
        <begin position="84"/>
        <end position="103"/>
    </location>
</feature>
<keyword evidence="2" id="KW-0813">Transport</keyword>
<keyword evidence="3 6" id="KW-0812">Transmembrane</keyword>
<dbReference type="Gene3D" id="1.20.1250.20">
    <property type="entry name" value="MFS general substrate transporter like domains"/>
    <property type="match status" value="2"/>
</dbReference>
<evidence type="ECO:0000313" key="8">
    <source>
        <dbReference type="EMBL" id="SIR37877.1"/>
    </source>
</evidence>
<evidence type="ECO:0000256" key="2">
    <source>
        <dbReference type="ARBA" id="ARBA00022448"/>
    </source>
</evidence>
<dbReference type="InterPro" id="IPR036259">
    <property type="entry name" value="MFS_trans_sf"/>
</dbReference>
<feature type="transmembrane region" description="Helical" evidence="6">
    <location>
        <begin position="109"/>
        <end position="130"/>
    </location>
</feature>
<comment type="caution">
    <text evidence="8">The sequence shown here is derived from an EMBL/GenBank/DDBJ whole genome shotgun (WGS) entry which is preliminary data.</text>
</comment>
<keyword evidence="5 6" id="KW-0472">Membrane</keyword>
<evidence type="ECO:0000256" key="5">
    <source>
        <dbReference type="ARBA" id="ARBA00023136"/>
    </source>
</evidence>
<evidence type="ECO:0000256" key="3">
    <source>
        <dbReference type="ARBA" id="ARBA00022692"/>
    </source>
</evidence>
<feature type="transmembrane region" description="Helical" evidence="6">
    <location>
        <begin position="326"/>
        <end position="344"/>
    </location>
</feature>
<feature type="transmembrane region" description="Helical" evidence="6">
    <location>
        <begin position="237"/>
        <end position="258"/>
    </location>
</feature>